<keyword evidence="3" id="KW-1185">Reference proteome</keyword>
<gene>
    <name evidence="2" type="ORF">GCM10010102_37000</name>
</gene>
<accession>A0A8H9GLX1</accession>
<proteinExistence type="predicted"/>
<reference evidence="2" key="1">
    <citation type="journal article" date="2014" name="Int. J. Syst. Evol. Microbiol.">
        <title>Complete genome sequence of Corynebacterium casei LMG S-19264T (=DSM 44701T), isolated from a smear-ripened cheese.</title>
        <authorList>
            <consortium name="US DOE Joint Genome Institute (JGI-PGF)"/>
            <person name="Walter F."/>
            <person name="Albersmeier A."/>
            <person name="Kalinowski J."/>
            <person name="Ruckert C."/>
        </authorList>
    </citation>
    <scope>NUCLEOTIDE SEQUENCE</scope>
    <source>
        <strain evidence="2">JCM 3051</strain>
    </source>
</reference>
<keyword evidence="1" id="KW-0175">Coiled coil</keyword>
<sequence length="196" mass="20822">MALIVAASTVLAAVIGLFSGAVEIPSLTGRPGSSELEQTVQALEGKVNELEQRNGELEDQLAEASSVGTGSDTASTADDDVEIVRQTDGPLHLDNYSCITLDSTAPDWDATDYQGDFCLSSGFVEGENLTVFDDEPSHADCDARTQLTSSTPYEGLLDKYVCVDSDGGRTARVHFTKIAPGADSTEIDVEVLVWKE</sequence>
<protein>
    <submittedName>
        <fullName evidence="2">Uncharacterized protein</fullName>
    </submittedName>
</protein>
<dbReference type="Proteomes" id="UP000655589">
    <property type="component" value="Unassembled WGS sequence"/>
</dbReference>
<dbReference type="EMBL" id="BMPT01000018">
    <property type="protein sequence ID" value="GGM38035.1"/>
    <property type="molecule type" value="Genomic_DNA"/>
</dbReference>
<comment type="caution">
    <text evidence="2">The sequence shown here is derived from an EMBL/GenBank/DDBJ whole genome shotgun (WGS) entry which is preliminary data.</text>
</comment>
<dbReference type="AlphaFoldDB" id="A0A8H9GLX1"/>
<name>A0A8H9GLX1_9MICO</name>
<evidence type="ECO:0000313" key="2">
    <source>
        <dbReference type="EMBL" id="GGM38035.1"/>
    </source>
</evidence>
<reference evidence="2" key="2">
    <citation type="submission" date="2020-09" db="EMBL/GenBank/DDBJ databases">
        <authorList>
            <person name="Sun Q."/>
            <person name="Ohkuma M."/>
        </authorList>
    </citation>
    <scope>NUCLEOTIDE SEQUENCE</scope>
    <source>
        <strain evidence="2">JCM 3051</strain>
    </source>
</reference>
<organism evidence="2 3">
    <name type="scientific">Promicromonospora citrea</name>
    <dbReference type="NCBI Taxonomy" id="43677"/>
    <lineage>
        <taxon>Bacteria</taxon>
        <taxon>Bacillati</taxon>
        <taxon>Actinomycetota</taxon>
        <taxon>Actinomycetes</taxon>
        <taxon>Micrococcales</taxon>
        <taxon>Promicromonosporaceae</taxon>
        <taxon>Promicromonospora</taxon>
    </lineage>
</organism>
<feature type="coiled-coil region" evidence="1">
    <location>
        <begin position="33"/>
        <end position="67"/>
    </location>
</feature>
<evidence type="ECO:0000313" key="3">
    <source>
        <dbReference type="Proteomes" id="UP000655589"/>
    </source>
</evidence>
<evidence type="ECO:0000256" key="1">
    <source>
        <dbReference type="SAM" id="Coils"/>
    </source>
</evidence>